<evidence type="ECO:0000313" key="3">
    <source>
        <dbReference type="EMBL" id="SEK91784.1"/>
    </source>
</evidence>
<gene>
    <name evidence="3" type="ORF">SAMN02910377_02177</name>
</gene>
<reference evidence="4" key="1">
    <citation type="submission" date="2016-10" db="EMBL/GenBank/DDBJ databases">
        <authorList>
            <person name="Varghese N."/>
        </authorList>
    </citation>
    <scope>NUCLEOTIDE SEQUENCE [LARGE SCALE GENOMIC DNA]</scope>
    <source>
        <strain evidence="4">ACV-9</strain>
    </source>
</reference>
<dbReference type="InterPro" id="IPR023577">
    <property type="entry name" value="CYTH_domain"/>
</dbReference>
<feature type="active site" description="Proton acceptor" evidence="1">
    <location>
        <position position="27"/>
    </location>
</feature>
<dbReference type="SMART" id="SM01118">
    <property type="entry name" value="CYTH"/>
    <property type="match status" value="1"/>
</dbReference>
<dbReference type="RefSeq" id="WP_074791725.1">
    <property type="nucleotide sequence ID" value="NZ_FNZX01000014.1"/>
</dbReference>
<dbReference type="Pfam" id="PF01928">
    <property type="entry name" value="CYTH"/>
    <property type="match status" value="1"/>
</dbReference>
<dbReference type="PIRSF" id="PIRSF016487">
    <property type="entry name" value="CYTH_UCP016487"/>
    <property type="match status" value="1"/>
</dbReference>
<dbReference type="CDD" id="cd07761">
    <property type="entry name" value="CYTH-like_CthTTM-like"/>
    <property type="match status" value="1"/>
</dbReference>
<dbReference type="InterPro" id="IPR033469">
    <property type="entry name" value="CYTH-like_dom_sf"/>
</dbReference>
<dbReference type="PROSITE" id="PS51707">
    <property type="entry name" value="CYTH"/>
    <property type="match status" value="1"/>
</dbReference>
<protein>
    <submittedName>
        <fullName evidence="3">CYTH domain-containing protein</fullName>
    </submittedName>
</protein>
<evidence type="ECO:0000313" key="4">
    <source>
        <dbReference type="Proteomes" id="UP000182321"/>
    </source>
</evidence>
<organism evidence="3 4">
    <name type="scientific">Pseudobutyrivibrio ruminis</name>
    <dbReference type="NCBI Taxonomy" id="46206"/>
    <lineage>
        <taxon>Bacteria</taxon>
        <taxon>Bacillati</taxon>
        <taxon>Bacillota</taxon>
        <taxon>Clostridia</taxon>
        <taxon>Lachnospirales</taxon>
        <taxon>Lachnospiraceae</taxon>
        <taxon>Pseudobutyrivibrio</taxon>
    </lineage>
</organism>
<dbReference type="InterPro" id="IPR012042">
    <property type="entry name" value="NeuTTM/CthTTM-like"/>
</dbReference>
<dbReference type="EMBL" id="FNZX01000014">
    <property type="protein sequence ID" value="SEK91784.1"/>
    <property type="molecule type" value="Genomic_DNA"/>
</dbReference>
<dbReference type="PANTHER" id="PTHR40114:SF1">
    <property type="entry name" value="SLR0698 PROTEIN"/>
    <property type="match status" value="1"/>
</dbReference>
<keyword evidence="4" id="KW-1185">Reference proteome</keyword>
<accession>A0A1H7KYZ9</accession>
<feature type="domain" description="CYTH" evidence="2">
    <location>
        <begin position="1"/>
        <end position="143"/>
    </location>
</feature>
<proteinExistence type="predicted"/>
<dbReference type="Proteomes" id="UP000182321">
    <property type="component" value="Unassembled WGS sequence"/>
</dbReference>
<dbReference type="PANTHER" id="PTHR40114">
    <property type="entry name" value="SLR0698 PROTEIN"/>
    <property type="match status" value="1"/>
</dbReference>
<sequence length="149" mass="17312">MEIERKFLIKELPDLGQYKYVEIEQGYLSTSPVVRIRRKNDAYILTYKGSGLMAREEIEAPLTKEAYEHLLEKIDGYPITKRRYLIPLDPYTIELDVFSGHMEGLVMAEVEFPSLEEANSFTPPEWFGEDVTGDRRYHNSNMIFGNPLS</sequence>
<evidence type="ECO:0000259" key="2">
    <source>
        <dbReference type="PROSITE" id="PS51707"/>
    </source>
</evidence>
<dbReference type="SUPFAM" id="SSF55154">
    <property type="entry name" value="CYTH-like phosphatases"/>
    <property type="match status" value="1"/>
</dbReference>
<evidence type="ECO:0000256" key="1">
    <source>
        <dbReference type="PIRSR" id="PIRSR016487-1"/>
    </source>
</evidence>
<name>A0A1H7KYZ9_9FIRM</name>
<dbReference type="Gene3D" id="2.40.320.10">
    <property type="entry name" value="Hypothetical Protein Pfu-838710-001"/>
    <property type="match status" value="1"/>
</dbReference>
<dbReference type="AlphaFoldDB" id="A0A1H7KYZ9"/>